<evidence type="ECO:0000313" key="2">
    <source>
        <dbReference type="EMBL" id="MFC4694086.1"/>
    </source>
</evidence>
<keyword evidence="3" id="KW-1185">Reference proteome</keyword>
<dbReference type="Pfam" id="PF20014">
    <property type="entry name" value="GAP1-M"/>
    <property type="match status" value="1"/>
</dbReference>
<evidence type="ECO:0000259" key="1">
    <source>
        <dbReference type="Pfam" id="PF20014"/>
    </source>
</evidence>
<dbReference type="RefSeq" id="WP_387988802.1">
    <property type="nucleotide sequence ID" value="NZ_JBHSGR010000011.1"/>
</dbReference>
<dbReference type="InterPro" id="IPR045401">
    <property type="entry name" value="GAP1-M"/>
</dbReference>
<feature type="domain" description="GTPase-associated protein 1 middle" evidence="1">
    <location>
        <begin position="147"/>
        <end position="241"/>
    </location>
</feature>
<reference evidence="3" key="1">
    <citation type="journal article" date="2019" name="Int. J. Syst. Evol. Microbiol.">
        <title>The Global Catalogue of Microorganisms (GCM) 10K type strain sequencing project: providing services to taxonomists for standard genome sequencing and annotation.</title>
        <authorList>
            <consortium name="The Broad Institute Genomics Platform"/>
            <consortium name="The Broad Institute Genome Sequencing Center for Infectious Disease"/>
            <person name="Wu L."/>
            <person name="Ma J."/>
        </authorList>
    </citation>
    <scope>NUCLEOTIDE SEQUENCE [LARGE SCALE GENOMIC DNA]</scope>
    <source>
        <strain evidence="3">CCUG 62763</strain>
    </source>
</reference>
<organism evidence="2 3">
    <name type="scientific">Geodermatophilus arenarius</name>
    <dbReference type="NCBI Taxonomy" id="1137990"/>
    <lineage>
        <taxon>Bacteria</taxon>
        <taxon>Bacillati</taxon>
        <taxon>Actinomycetota</taxon>
        <taxon>Actinomycetes</taxon>
        <taxon>Geodermatophilales</taxon>
        <taxon>Geodermatophilaceae</taxon>
        <taxon>Geodermatophilus</taxon>
    </lineage>
</organism>
<sequence length="655" mass="69184">MSSPVRGLVVGEATWRPGTAGPVRWEPQMVSPGLSGDDVSRVLGEAPSGLPPASAVPRPRVEAGRPFRLALSPFGDRGLVCLRATAVTPPDASGAVPLRLTCLVVDPDAVGRQLPRPAEFWDAPLWTVAPGRPLPPLTPGPIDDAALTAFARTHPDQREVVFAAVERALRAGGPLLVVGDDPAATAHWAWLVGRLLLPISAWRLPFSTHERLAAPRPEGAVPFGIAGVPTTDAAAAQALAAREFTVLADDEQPVRGGRRWWALRSGPTVAVGPWARLAETVVVAGLLPDVAQRIDALAAEAGRPATRKPMWALGAAVLLLDDVDDLGDLAADAADLVREQEPAGLAGDGPLLHRLAGLLTAHTRPVVDEAVTQGSPSRVDALWQDVRTRVVPEAGEALTRNLSRLSGVVRRGLEAAHDRARERRGDDLPGSLLAVAALLDADAPAADRREVLDLACDVLVPALLDARTDPLRAGWLPIPGWLWEELVPELEAAPLFEDGGRLPGTVLSPRVHRWLGSLSLPVGQLRVEALQRTGPVEWERAAHRVYVLRSATVSPLERAAAFLGSVSSTVANRGVPVEAVAAQAAGSTYPGDSLDAATASVLMAVLPVGFPFSWALAPVLQRTAPSATTRAAVARLREREVVPIALADVVERHER</sequence>
<protein>
    <recommendedName>
        <fullName evidence="1">GTPase-associated protein 1 middle domain-containing protein</fullName>
    </recommendedName>
</protein>
<evidence type="ECO:0000313" key="3">
    <source>
        <dbReference type="Proteomes" id="UP001596025"/>
    </source>
</evidence>
<dbReference type="Proteomes" id="UP001596025">
    <property type="component" value="Unassembled WGS sequence"/>
</dbReference>
<proteinExistence type="predicted"/>
<comment type="caution">
    <text evidence="2">The sequence shown here is derived from an EMBL/GenBank/DDBJ whole genome shotgun (WGS) entry which is preliminary data.</text>
</comment>
<accession>A0ABV9LJU5</accession>
<dbReference type="EMBL" id="JBHSGR010000011">
    <property type="protein sequence ID" value="MFC4694086.1"/>
    <property type="molecule type" value="Genomic_DNA"/>
</dbReference>
<gene>
    <name evidence="2" type="ORF">ACFO3M_11885</name>
</gene>
<name>A0ABV9LJU5_9ACTN</name>